<evidence type="ECO:0000256" key="5">
    <source>
        <dbReference type="ARBA" id="ARBA00022801"/>
    </source>
</evidence>
<reference evidence="9 10" key="1">
    <citation type="submission" date="2017-03" db="EMBL/GenBank/DDBJ databases">
        <title>Complete genome sequence of Candidatus 'Thiodictyon syntrophicum' sp. nov. strain Cad16T, a photolithoautotroph purple sulfur bacterium isolated from an alpine meromictic lake.</title>
        <authorList>
            <person name="Luedin S.M."/>
            <person name="Pothier J.F."/>
            <person name="Danza F."/>
            <person name="Storelli N."/>
            <person name="Wittwer M."/>
            <person name="Tonolla M."/>
        </authorList>
    </citation>
    <scope>NUCLEOTIDE SEQUENCE [LARGE SCALE GENOMIC DNA]</scope>
    <source>
        <strain evidence="9 10">Cad16T</strain>
    </source>
</reference>
<proteinExistence type="inferred from homology"/>
<comment type="catalytic activity">
    <reaction evidence="7">
        <text>N-terminal L-glutaminyl-[protein] + H2O = N-terminal L-glutamyl-[protein] + NH4(+)</text>
        <dbReference type="Rhea" id="RHEA:50680"/>
        <dbReference type="Rhea" id="RHEA-COMP:12668"/>
        <dbReference type="Rhea" id="RHEA-COMP:12777"/>
        <dbReference type="ChEBI" id="CHEBI:15377"/>
        <dbReference type="ChEBI" id="CHEBI:28938"/>
        <dbReference type="ChEBI" id="CHEBI:64721"/>
        <dbReference type="ChEBI" id="CHEBI:64722"/>
        <dbReference type="EC" id="3.5.1.122"/>
    </reaction>
</comment>
<comment type="subunit">
    <text evidence="2">Monomer.</text>
</comment>
<dbReference type="PANTHER" id="PTHR13035">
    <property type="entry name" value="PROTEIN N-TERMINAL GLUTAMINE AMIDOHYDROLASE"/>
    <property type="match status" value="1"/>
</dbReference>
<dbReference type="EC" id="3.5.1.122" evidence="3"/>
<keyword evidence="10" id="KW-1185">Reference proteome</keyword>
<comment type="similarity">
    <text evidence="1">Belongs to the NTAQ1 family.</text>
</comment>
<feature type="domain" description="Protein N-terminal glutamine amidohydrolase alpha beta roll" evidence="8">
    <location>
        <begin position="25"/>
        <end position="182"/>
    </location>
</feature>
<dbReference type="GO" id="GO:0070773">
    <property type="term" value="F:protein-N-terminal glutamine amidohydrolase activity"/>
    <property type="evidence" value="ECO:0007669"/>
    <property type="project" value="UniProtKB-EC"/>
</dbReference>
<dbReference type="GO" id="GO:0008418">
    <property type="term" value="F:protein-N-terminal asparagine amidohydrolase activity"/>
    <property type="evidence" value="ECO:0007669"/>
    <property type="project" value="InterPro"/>
</dbReference>
<dbReference type="AlphaFoldDB" id="A0A2K8UCF9"/>
<evidence type="ECO:0000256" key="2">
    <source>
        <dbReference type="ARBA" id="ARBA00011245"/>
    </source>
</evidence>
<evidence type="ECO:0000313" key="9">
    <source>
        <dbReference type="EMBL" id="AUB83284.1"/>
    </source>
</evidence>
<name>A0A2K8UCF9_9GAMM</name>
<organism evidence="9 10">
    <name type="scientific">Candidatus Thiodictyon syntrophicum</name>
    <dbReference type="NCBI Taxonomy" id="1166950"/>
    <lineage>
        <taxon>Bacteria</taxon>
        <taxon>Pseudomonadati</taxon>
        <taxon>Pseudomonadota</taxon>
        <taxon>Gammaproteobacteria</taxon>
        <taxon>Chromatiales</taxon>
        <taxon>Chromatiaceae</taxon>
        <taxon>Thiodictyon</taxon>
    </lineage>
</organism>
<dbReference type="Pfam" id="PF09764">
    <property type="entry name" value="Nt_Gln_amidase"/>
    <property type="match status" value="1"/>
</dbReference>
<dbReference type="InterPro" id="IPR037132">
    <property type="entry name" value="N_Gln_amidohydro_ab_roll_sf"/>
</dbReference>
<evidence type="ECO:0000313" key="10">
    <source>
        <dbReference type="Proteomes" id="UP000232638"/>
    </source>
</evidence>
<dbReference type="InterPro" id="IPR023128">
    <property type="entry name" value="Prot_N_Gln_amidohydro_ab_roll"/>
</dbReference>
<dbReference type="Gene3D" id="3.10.620.10">
    <property type="entry name" value="Protein N-terminal glutamine amidohydrolase, alpha beta roll"/>
    <property type="match status" value="1"/>
</dbReference>
<keyword evidence="5" id="KW-0378">Hydrolase</keyword>
<evidence type="ECO:0000259" key="8">
    <source>
        <dbReference type="Pfam" id="PF09764"/>
    </source>
</evidence>
<dbReference type="InterPro" id="IPR039733">
    <property type="entry name" value="NTAQ1"/>
</dbReference>
<evidence type="ECO:0000256" key="3">
    <source>
        <dbReference type="ARBA" id="ARBA00012718"/>
    </source>
</evidence>
<protein>
    <recommendedName>
        <fullName evidence="4">Protein N-terminal glutamine amidohydrolase</fullName>
        <ecNumber evidence="3">3.5.1.122</ecNumber>
    </recommendedName>
    <alternativeName>
        <fullName evidence="6">Protein NH2-terminal glutamine deamidase</fullName>
    </alternativeName>
</protein>
<dbReference type="KEGG" id="tsy:THSYN_21615"/>
<dbReference type="PANTHER" id="PTHR13035:SF0">
    <property type="entry name" value="PROTEIN N-TERMINAL GLUTAMINE AMIDOHYDROLASE"/>
    <property type="match status" value="1"/>
</dbReference>
<dbReference type="Proteomes" id="UP000232638">
    <property type="component" value="Chromosome"/>
</dbReference>
<evidence type="ECO:0000256" key="4">
    <source>
        <dbReference type="ARBA" id="ARBA00021247"/>
    </source>
</evidence>
<dbReference type="EMBL" id="CP020370">
    <property type="protein sequence ID" value="AUB83284.1"/>
    <property type="molecule type" value="Genomic_DNA"/>
</dbReference>
<sequence>MARTDQGPAYLRLNGGAALDHGLRYQPFYCEENAWWLCAESALGPGERFVVFLLSRAGRCPLLHQRAAPPGRLIAWDYHVVVVDGQCRVWDLDSRLPLPTPGVDWLDRTFALAGQLPPIYAPRLRLIPASEYRAGFASDRSHMHAGAHRFQHPPPPWPPIGEGMNLGAYLDPEAPRPGQLLDLAAARRRLRAAAPGAP</sequence>
<accession>A0A2K8UCF9</accession>
<evidence type="ECO:0000256" key="6">
    <source>
        <dbReference type="ARBA" id="ARBA00029677"/>
    </source>
</evidence>
<dbReference type="GO" id="GO:0005829">
    <property type="term" value="C:cytosol"/>
    <property type="evidence" value="ECO:0007669"/>
    <property type="project" value="TreeGrafter"/>
</dbReference>
<evidence type="ECO:0000256" key="1">
    <source>
        <dbReference type="ARBA" id="ARBA00008985"/>
    </source>
</evidence>
<gene>
    <name evidence="9" type="ORF">THSYN_21615</name>
</gene>
<evidence type="ECO:0000256" key="7">
    <source>
        <dbReference type="ARBA" id="ARBA00048768"/>
    </source>
</evidence>